<keyword evidence="4" id="KW-0732">Signal</keyword>
<dbReference type="Proteomes" id="UP000183947">
    <property type="component" value="Unassembled WGS sequence"/>
</dbReference>
<dbReference type="GO" id="GO:0030246">
    <property type="term" value="F:carbohydrate binding"/>
    <property type="evidence" value="ECO:0007669"/>
    <property type="project" value="InterPro"/>
</dbReference>
<dbReference type="Pfam" id="PF14509">
    <property type="entry name" value="GH97_C"/>
    <property type="match status" value="1"/>
</dbReference>
<comment type="cofactor">
    <cofactor evidence="1">
        <name>Ca(2+)</name>
        <dbReference type="ChEBI" id="CHEBI:29108"/>
    </cofactor>
</comment>
<keyword evidence="9" id="KW-1185">Reference proteome</keyword>
<dbReference type="Pfam" id="PF14508">
    <property type="entry name" value="GH97_N"/>
    <property type="match status" value="1"/>
</dbReference>
<feature type="domain" description="Glycosyl-hydrolase 97 catalytic" evidence="5">
    <location>
        <begin position="308"/>
        <end position="504"/>
    </location>
</feature>
<dbReference type="InterPro" id="IPR019563">
    <property type="entry name" value="GH97_catalytic"/>
</dbReference>
<dbReference type="GO" id="GO:0016787">
    <property type="term" value="F:hydrolase activity"/>
    <property type="evidence" value="ECO:0007669"/>
    <property type="project" value="UniProtKB-KW"/>
</dbReference>
<name>A0A1M6UE89_9BACT</name>
<accession>A0A1M6UE89</accession>
<evidence type="ECO:0000256" key="4">
    <source>
        <dbReference type="SAM" id="SignalP"/>
    </source>
</evidence>
<keyword evidence="8" id="KW-0378">Hydrolase</keyword>
<dbReference type="InterPro" id="IPR017853">
    <property type="entry name" value="GH"/>
</dbReference>
<dbReference type="Pfam" id="PF10566">
    <property type="entry name" value="Glyco_hydro_97"/>
    <property type="match status" value="1"/>
</dbReference>
<evidence type="ECO:0000256" key="2">
    <source>
        <dbReference type="ARBA" id="ARBA00011245"/>
    </source>
</evidence>
<dbReference type="InterPro" id="IPR014718">
    <property type="entry name" value="GH-type_carb-bd"/>
</dbReference>
<dbReference type="AlphaFoldDB" id="A0A1M6UE89"/>
<keyword evidence="3" id="KW-0106">Calcium</keyword>
<evidence type="ECO:0000259" key="5">
    <source>
        <dbReference type="Pfam" id="PF10566"/>
    </source>
</evidence>
<dbReference type="SUPFAM" id="SSF51445">
    <property type="entry name" value="(Trans)glycosidases"/>
    <property type="match status" value="1"/>
</dbReference>
<gene>
    <name evidence="8" type="ORF">SAMN02746009_01333</name>
</gene>
<dbReference type="PANTHER" id="PTHR35803">
    <property type="entry name" value="GLUCAN 1,4-ALPHA-GLUCOSIDASE SUSB-RELATED"/>
    <property type="match status" value="1"/>
</dbReference>
<dbReference type="InterPro" id="IPR029483">
    <property type="entry name" value="GH97_C"/>
</dbReference>
<feature type="domain" description="Glycosyl-hydrolase 97 N-terminal" evidence="6">
    <location>
        <begin position="24"/>
        <end position="290"/>
    </location>
</feature>
<dbReference type="PANTHER" id="PTHR35803:SF1">
    <property type="entry name" value="GLUCAN 1,4-ALPHA-GLUCOSIDASE SUSB"/>
    <property type="match status" value="1"/>
</dbReference>
<evidence type="ECO:0000256" key="1">
    <source>
        <dbReference type="ARBA" id="ARBA00001913"/>
    </source>
</evidence>
<comment type="subunit">
    <text evidence="2">Monomer.</text>
</comment>
<proteinExistence type="predicted"/>
<evidence type="ECO:0000313" key="9">
    <source>
        <dbReference type="Proteomes" id="UP000183947"/>
    </source>
</evidence>
<dbReference type="FunFam" id="3.20.20.70:FF:000220">
    <property type="entry name" value="Glucan 1,4-alpha-glucosidase SusB"/>
    <property type="match status" value="1"/>
</dbReference>
<feature type="domain" description="Glycosyl-hydrolase 97 C-terminal oligomerisation" evidence="7">
    <location>
        <begin position="599"/>
        <end position="699"/>
    </location>
</feature>
<feature type="signal peptide" evidence="4">
    <location>
        <begin position="1"/>
        <end position="21"/>
    </location>
</feature>
<dbReference type="STRING" id="1121959.SAMN02746009_01333"/>
<dbReference type="InterPro" id="IPR052720">
    <property type="entry name" value="Glycosyl_hydrolase_97"/>
</dbReference>
<reference evidence="9" key="1">
    <citation type="submission" date="2016-11" db="EMBL/GenBank/DDBJ databases">
        <authorList>
            <person name="Varghese N."/>
            <person name="Submissions S."/>
        </authorList>
    </citation>
    <scope>NUCLEOTIDE SEQUENCE [LARGE SCALE GENOMIC DNA]</scope>
    <source>
        <strain evidence="9">DSM 18569</strain>
    </source>
</reference>
<organism evidence="8 9">
    <name type="scientific">Hymenobacter psychrotolerans DSM 18569</name>
    <dbReference type="NCBI Taxonomy" id="1121959"/>
    <lineage>
        <taxon>Bacteria</taxon>
        <taxon>Pseudomonadati</taxon>
        <taxon>Bacteroidota</taxon>
        <taxon>Cytophagia</taxon>
        <taxon>Cytophagales</taxon>
        <taxon>Hymenobacteraceae</taxon>
        <taxon>Hymenobacter</taxon>
    </lineage>
</organism>
<evidence type="ECO:0000313" key="8">
    <source>
        <dbReference type="EMBL" id="SHK67496.1"/>
    </source>
</evidence>
<dbReference type="InterPro" id="IPR013785">
    <property type="entry name" value="Aldolase_TIM"/>
</dbReference>
<dbReference type="Gene3D" id="3.20.20.70">
    <property type="entry name" value="Aldolase class I"/>
    <property type="match status" value="1"/>
</dbReference>
<dbReference type="Gene3D" id="2.70.98.10">
    <property type="match status" value="1"/>
</dbReference>
<evidence type="ECO:0000259" key="7">
    <source>
        <dbReference type="Pfam" id="PF14509"/>
    </source>
</evidence>
<feature type="chain" id="PRO_5012093463" evidence="4">
    <location>
        <begin position="22"/>
        <end position="703"/>
    </location>
</feature>
<protein>
    <submittedName>
        <fullName evidence="8">Glycosyl-hydrolase 97 C-terminal, oligomerisation</fullName>
    </submittedName>
</protein>
<evidence type="ECO:0000259" key="6">
    <source>
        <dbReference type="Pfam" id="PF14508"/>
    </source>
</evidence>
<dbReference type="EMBL" id="FRAS01000005">
    <property type="protein sequence ID" value="SHK67496.1"/>
    <property type="molecule type" value="Genomic_DNA"/>
</dbReference>
<sequence>MNISRLSLLLLCCLVWRTARAEDIQSPNKQLTLSVNLQADGVPTYSLRYKGRPVLKTSKLGLDLKGTTSLTSGFTQTAAERRTADESWQPVWGEVKTIRNHYNELAVTLTQTATKRVMRVRFRLFDDGLGFRYEFPRQPELAYFVVKEERTQFALNGDQKAFWLPGDYDTQEYSTVTSNLSEVRGKMKAATTPNASQTPFSATGLQTPLMLKSKDGLYINIHEAALIDYSAMHLELDDQNFVLESHLTPDAAGDKGLLQTPCQSPWRTVIVSDKAADILTSKLVLNLNEPPKFKDTSWIKPVKYVGVWWEMITGKSTWSYTNQENIKLDSIDYTKVKPNGTHAANTAHVKEYIDFASQHGFDAVLVEGWNTGWEDWFGKHKDYVFDFVTPYPDFDVQELQRYAAAKNVRMMMHHETSGSVRNYERHLDTAFQFMNKYGYTSVKTGYVGDIVPLGHKHYDQWMINHYNYVLEKAAKYKIMVNGHEAVRPTGLSRTYPNLIGNEAARGTEYESFGGNNADHTTILPFTRLIGGPMDYTPGIFQTKVSAYNPQNNSFVHSTLARQLALYVTMYSPLQMAADLPETYNKHLDAFQFIKDVAVDWDDTKVLEAEPGDYVTIARKAKGKSSWFIGSSCDEQGRTSTIKFDFLEPGKKYVATIYADGKDAHYEKNPQAYAIRKLNVTRKSKLAQYCAPGGGYAISVMEVK</sequence>
<dbReference type="OrthoDB" id="57532at2"/>
<evidence type="ECO:0000256" key="3">
    <source>
        <dbReference type="ARBA" id="ARBA00022837"/>
    </source>
</evidence>
<dbReference type="InterPro" id="IPR029486">
    <property type="entry name" value="GH97_N"/>
</dbReference>
<dbReference type="RefSeq" id="WP_073282358.1">
    <property type="nucleotide sequence ID" value="NZ_FRAS01000005.1"/>
</dbReference>